<sequence>MAHLLGSKACIDSLRVDIDDLQNVIHDIVGKTGSIKCHSWKFPDKIAKDIDMKELLQRYQYGKNEVDNQVSHIVLFEIIIDR</sequence>
<gene>
    <name evidence="1" type="ORF">OKA104_LOCUS54700</name>
</gene>
<comment type="caution">
    <text evidence="1">The sequence shown here is derived from an EMBL/GenBank/DDBJ whole genome shotgun (WGS) entry which is preliminary data.</text>
</comment>
<accession>A0A820T460</accession>
<name>A0A820T460_9BILA</name>
<proteinExistence type="predicted"/>
<dbReference type="InterPro" id="IPR029681">
    <property type="entry name" value="CCDC157"/>
</dbReference>
<dbReference type="AlphaFoldDB" id="A0A820T460"/>
<dbReference type="Proteomes" id="UP000663881">
    <property type="component" value="Unassembled WGS sequence"/>
</dbReference>
<evidence type="ECO:0000313" key="1">
    <source>
        <dbReference type="EMBL" id="CAF4461128.1"/>
    </source>
</evidence>
<dbReference type="PANTHER" id="PTHR43696:SF9">
    <property type="entry name" value="COILED-COIL DOMAIN-CONTAINING PROTEIN 157"/>
    <property type="match status" value="1"/>
</dbReference>
<dbReference type="PANTHER" id="PTHR43696">
    <property type="entry name" value="COILED-COIL DOMAIN-CONTAINING PROTEIN 157"/>
    <property type="match status" value="1"/>
</dbReference>
<organism evidence="1 2">
    <name type="scientific">Adineta steineri</name>
    <dbReference type="NCBI Taxonomy" id="433720"/>
    <lineage>
        <taxon>Eukaryota</taxon>
        <taxon>Metazoa</taxon>
        <taxon>Spiralia</taxon>
        <taxon>Gnathifera</taxon>
        <taxon>Rotifera</taxon>
        <taxon>Eurotatoria</taxon>
        <taxon>Bdelloidea</taxon>
        <taxon>Adinetida</taxon>
        <taxon>Adinetidae</taxon>
        <taxon>Adineta</taxon>
    </lineage>
</organism>
<dbReference type="EMBL" id="CAJOAY010037000">
    <property type="protein sequence ID" value="CAF4461128.1"/>
    <property type="molecule type" value="Genomic_DNA"/>
</dbReference>
<reference evidence="1" key="1">
    <citation type="submission" date="2021-02" db="EMBL/GenBank/DDBJ databases">
        <authorList>
            <person name="Nowell W R."/>
        </authorList>
    </citation>
    <scope>NUCLEOTIDE SEQUENCE</scope>
</reference>
<protein>
    <submittedName>
        <fullName evidence="1">Uncharacterized protein</fullName>
    </submittedName>
</protein>
<evidence type="ECO:0000313" key="2">
    <source>
        <dbReference type="Proteomes" id="UP000663881"/>
    </source>
</evidence>